<dbReference type="InterPro" id="IPR022735">
    <property type="entry name" value="bMERB_dom"/>
</dbReference>
<comment type="caution">
    <text evidence="2">The sequence shown here is derived from an EMBL/GenBank/DDBJ whole genome shotgun (WGS) entry which is preliminary data.</text>
</comment>
<proteinExistence type="predicted"/>
<dbReference type="PANTHER" id="PTHR22704:SF2">
    <property type="entry name" value="BMERB DOMAIN-CONTAINING PROTEIN"/>
    <property type="match status" value="1"/>
</dbReference>
<organism evidence="2 3">
    <name type="scientific">Scophthalmus maximus</name>
    <name type="common">Turbot</name>
    <name type="synonym">Psetta maxima</name>
    <dbReference type="NCBI Taxonomy" id="52904"/>
    <lineage>
        <taxon>Eukaryota</taxon>
        <taxon>Metazoa</taxon>
        <taxon>Chordata</taxon>
        <taxon>Craniata</taxon>
        <taxon>Vertebrata</taxon>
        <taxon>Euteleostomi</taxon>
        <taxon>Actinopterygii</taxon>
        <taxon>Neopterygii</taxon>
        <taxon>Teleostei</taxon>
        <taxon>Neoteleostei</taxon>
        <taxon>Acanthomorphata</taxon>
        <taxon>Carangaria</taxon>
        <taxon>Pleuronectiformes</taxon>
        <taxon>Pleuronectoidei</taxon>
        <taxon>Scophthalmidae</taxon>
        <taxon>Scophthalmus</taxon>
    </lineage>
</organism>
<evidence type="ECO:0000259" key="1">
    <source>
        <dbReference type="Pfam" id="PF12130"/>
    </source>
</evidence>
<dbReference type="Proteomes" id="UP000438429">
    <property type="component" value="Unassembled WGS sequence"/>
</dbReference>
<reference evidence="2 3" key="1">
    <citation type="submission" date="2019-06" db="EMBL/GenBank/DDBJ databases">
        <title>Draft genomes of female and male turbot (Scophthalmus maximus).</title>
        <authorList>
            <person name="Xu H."/>
            <person name="Xu X.-W."/>
            <person name="Shao C."/>
            <person name="Chen S."/>
        </authorList>
    </citation>
    <scope>NUCLEOTIDE SEQUENCE [LARGE SCALE GENOMIC DNA]</scope>
    <source>
        <strain evidence="2">Ysfricsl-2016a</strain>
        <tissue evidence="2">Blood</tissue>
    </source>
</reference>
<protein>
    <recommendedName>
        <fullName evidence="1">BMERB domain-containing protein</fullName>
    </recommendedName>
</protein>
<dbReference type="AlphaFoldDB" id="A0A6A4RN29"/>
<accession>A0A6A4RN29</accession>
<dbReference type="InterPro" id="IPR040127">
    <property type="entry name" value="BMERB"/>
</dbReference>
<sequence length="127" mass="14154">MGYVVVGCRLDNDKSKEDRQKEEELLQQIHKLVETRDYLVDDVEFERLRVGLRHPLTVTNAGKVVSQLGIAHVHISTKTSHCAASKPWNVSRGRALTEGGVQSAQRRAISITDVSACVSEDWNSSCH</sequence>
<dbReference type="Pfam" id="PF12130">
    <property type="entry name" value="bMERB_dom"/>
    <property type="match status" value="1"/>
</dbReference>
<evidence type="ECO:0000313" key="2">
    <source>
        <dbReference type="EMBL" id="KAF0021517.1"/>
    </source>
</evidence>
<dbReference type="PANTHER" id="PTHR22704">
    <property type="entry name" value="BMERB DOMAIN-CONTAINING PROTEIN 1-RELATED"/>
    <property type="match status" value="1"/>
</dbReference>
<name>A0A6A4RN29_SCOMX</name>
<feature type="domain" description="BMERB" evidence="1">
    <location>
        <begin position="11"/>
        <end position="49"/>
    </location>
</feature>
<gene>
    <name evidence="2" type="ORF">F2P81_026230</name>
</gene>
<dbReference type="EMBL" id="VEVO01005752">
    <property type="protein sequence ID" value="KAF0021517.1"/>
    <property type="molecule type" value="Genomic_DNA"/>
</dbReference>
<evidence type="ECO:0000313" key="3">
    <source>
        <dbReference type="Proteomes" id="UP000438429"/>
    </source>
</evidence>